<dbReference type="PRINTS" id="PR00756">
    <property type="entry name" value="ALADIPTASE"/>
</dbReference>
<dbReference type="PANTHER" id="PTHR11533">
    <property type="entry name" value="PROTEASE M1 ZINC METALLOPROTEASE"/>
    <property type="match status" value="1"/>
</dbReference>
<keyword evidence="7" id="KW-0645">Protease</keyword>
<keyword evidence="17" id="KW-1185">Reference proteome</keyword>
<dbReference type="InterPro" id="IPR014782">
    <property type="entry name" value="Peptidase_M1_dom"/>
</dbReference>
<evidence type="ECO:0000256" key="7">
    <source>
        <dbReference type="ARBA" id="ARBA00022670"/>
    </source>
</evidence>
<keyword evidence="10" id="KW-0862">Zinc</keyword>
<dbReference type="Gene3D" id="1.10.390.10">
    <property type="entry name" value="Neutral Protease Domain 2"/>
    <property type="match status" value="1"/>
</dbReference>
<dbReference type="SUPFAM" id="SSF63737">
    <property type="entry name" value="Leukotriene A4 hydrolase N-terminal domain"/>
    <property type="match status" value="1"/>
</dbReference>
<comment type="cofactor">
    <cofactor evidence="2">
        <name>Zn(2+)</name>
        <dbReference type="ChEBI" id="CHEBI:29105"/>
    </cofactor>
</comment>
<evidence type="ECO:0000256" key="4">
    <source>
        <dbReference type="ARBA" id="ARBA00012564"/>
    </source>
</evidence>
<comment type="catalytic activity">
    <reaction evidence="1">
        <text>Release of an N-terminal amino acid, Xaa-|-Yaa- from a peptide, amide or arylamide. Xaa is preferably Ala, but may be most amino acids including Pro (slow action). When a terminal hydrophobic residue is followed by a prolyl residue, the two may be released as an intact Xaa-Pro dipeptide.</text>
        <dbReference type="EC" id="3.4.11.2"/>
    </reaction>
</comment>
<dbReference type="GO" id="GO:0004177">
    <property type="term" value="F:aminopeptidase activity"/>
    <property type="evidence" value="ECO:0007669"/>
    <property type="project" value="UniProtKB-KW"/>
</dbReference>
<dbReference type="Gene3D" id="2.60.40.1730">
    <property type="entry name" value="tricorn interacting facor f3 domain"/>
    <property type="match status" value="1"/>
</dbReference>
<gene>
    <name evidence="16" type="ORF">BC739_007305</name>
</gene>
<comment type="similarity">
    <text evidence="3">Belongs to the peptidase M1 family.</text>
</comment>
<keyword evidence="9" id="KW-0378">Hydrolase</keyword>
<feature type="domain" description="Peptidase M1 membrane alanine aminopeptidase" evidence="14">
    <location>
        <begin position="296"/>
        <end position="424"/>
    </location>
</feature>
<accession>A0ABR6BT27</accession>
<evidence type="ECO:0000256" key="9">
    <source>
        <dbReference type="ARBA" id="ARBA00022801"/>
    </source>
</evidence>
<dbReference type="Pfam" id="PF17900">
    <property type="entry name" value="Peptidase_M1_N"/>
    <property type="match status" value="1"/>
</dbReference>
<dbReference type="EC" id="3.4.11.2" evidence="4"/>
<protein>
    <recommendedName>
        <fullName evidence="5">Aminopeptidase N</fullName>
        <ecNumber evidence="4">3.4.11.2</ecNumber>
    </recommendedName>
    <alternativeName>
        <fullName evidence="12">Alanine aminopeptidase</fullName>
    </alternativeName>
    <alternativeName>
        <fullName evidence="13">Lysyl aminopeptidase</fullName>
    </alternativeName>
</protein>
<comment type="caution">
    <text evidence="16">The sequence shown here is derived from an EMBL/GenBank/DDBJ whole genome shotgun (WGS) entry which is preliminary data.</text>
</comment>
<evidence type="ECO:0000256" key="6">
    <source>
        <dbReference type="ARBA" id="ARBA00022438"/>
    </source>
</evidence>
<evidence type="ECO:0000256" key="5">
    <source>
        <dbReference type="ARBA" id="ARBA00015611"/>
    </source>
</evidence>
<evidence type="ECO:0000256" key="13">
    <source>
        <dbReference type="ARBA" id="ARBA00031533"/>
    </source>
</evidence>
<dbReference type="SUPFAM" id="SSF55486">
    <property type="entry name" value="Metalloproteases ('zincins'), catalytic domain"/>
    <property type="match status" value="1"/>
</dbReference>
<sequence length="458" mass="49752">MALLPITAAVAAAAVVAGITFVPDPLLPDLGNPGYHATAYDLSFRFRPESRLVDGTATMTGTADRRLTELALDHAGGTVRQVTVDGRPAQFHTRGEKLVIVPSRQPSGRFRVTVDYTADRDAKIPSKVDDTAGWGNNSDGGFVWWGQPDRAHLFFPCNDDLTDKAQFTYRVTVPDGWTAIANGTKRAEESADGSTTFVYATEHPMATQLAQLAVGKFDIVTGVGPHGLPLRSAVPAGRAAEFRPALDRLPEYLSWLEAKIGRRYPFEVAGVLGVDGPGAQQTFALETQTLPVFHANSLTNAQEVVHELAHQWFGDSVGVRTWSDLWLSEGFASYLDLTWDAEHGGPAVDEQLRKAYQFDGQVRAQGVTPGDPKRPDIMFGLARGEGALVVYALRQQVGEQEFGRVLRDYLARYRDGSASSADFIGVAGPAQDGFLRDWLYGKKTPPMPGHPDWTSGAQ</sequence>
<dbReference type="EMBL" id="JACJID010000006">
    <property type="protein sequence ID" value="MBA8930072.1"/>
    <property type="molecule type" value="Genomic_DNA"/>
</dbReference>
<keyword evidence="8" id="KW-0479">Metal-binding</keyword>
<dbReference type="InterPro" id="IPR027268">
    <property type="entry name" value="Peptidase_M4/M1_CTD_sf"/>
</dbReference>
<dbReference type="RefSeq" id="WP_182839691.1">
    <property type="nucleotide sequence ID" value="NZ_BAAABQ010000014.1"/>
</dbReference>
<dbReference type="InterPro" id="IPR042097">
    <property type="entry name" value="Aminopeptidase_N-like_N_sf"/>
</dbReference>
<dbReference type="InterPro" id="IPR045357">
    <property type="entry name" value="Aminopeptidase_N-like_N"/>
</dbReference>
<evidence type="ECO:0000256" key="12">
    <source>
        <dbReference type="ARBA" id="ARBA00029811"/>
    </source>
</evidence>
<feature type="domain" description="Aminopeptidase N-like N-terminal" evidence="15">
    <location>
        <begin position="38"/>
        <end position="208"/>
    </location>
</feature>
<organism evidence="16 17">
    <name type="scientific">Kutzneria viridogrisea</name>
    <dbReference type="NCBI Taxonomy" id="47990"/>
    <lineage>
        <taxon>Bacteria</taxon>
        <taxon>Bacillati</taxon>
        <taxon>Actinomycetota</taxon>
        <taxon>Actinomycetes</taxon>
        <taxon>Pseudonocardiales</taxon>
        <taxon>Pseudonocardiaceae</taxon>
        <taxon>Kutzneria</taxon>
    </lineage>
</organism>
<evidence type="ECO:0000259" key="15">
    <source>
        <dbReference type="Pfam" id="PF17900"/>
    </source>
</evidence>
<evidence type="ECO:0000256" key="10">
    <source>
        <dbReference type="ARBA" id="ARBA00022833"/>
    </source>
</evidence>
<evidence type="ECO:0000256" key="8">
    <source>
        <dbReference type="ARBA" id="ARBA00022723"/>
    </source>
</evidence>
<evidence type="ECO:0000313" key="16">
    <source>
        <dbReference type="EMBL" id="MBA8930072.1"/>
    </source>
</evidence>
<dbReference type="Proteomes" id="UP000517916">
    <property type="component" value="Unassembled WGS sequence"/>
</dbReference>
<evidence type="ECO:0000256" key="11">
    <source>
        <dbReference type="ARBA" id="ARBA00023049"/>
    </source>
</evidence>
<dbReference type="InterPro" id="IPR050344">
    <property type="entry name" value="Peptidase_M1_aminopeptidases"/>
</dbReference>
<proteinExistence type="inferred from homology"/>
<evidence type="ECO:0000259" key="14">
    <source>
        <dbReference type="Pfam" id="PF01433"/>
    </source>
</evidence>
<evidence type="ECO:0000256" key="3">
    <source>
        <dbReference type="ARBA" id="ARBA00010136"/>
    </source>
</evidence>
<dbReference type="PANTHER" id="PTHR11533:SF174">
    <property type="entry name" value="PUROMYCIN-SENSITIVE AMINOPEPTIDASE-RELATED"/>
    <property type="match status" value="1"/>
</dbReference>
<reference evidence="16 17" key="1">
    <citation type="submission" date="2020-08" db="EMBL/GenBank/DDBJ databases">
        <title>Genomic Encyclopedia of Archaeal and Bacterial Type Strains, Phase II (KMG-II): from individual species to whole genera.</title>
        <authorList>
            <person name="Goeker M."/>
        </authorList>
    </citation>
    <scope>NUCLEOTIDE SEQUENCE [LARGE SCALE GENOMIC DNA]</scope>
    <source>
        <strain evidence="16 17">DSM 43850</strain>
    </source>
</reference>
<evidence type="ECO:0000256" key="2">
    <source>
        <dbReference type="ARBA" id="ARBA00001947"/>
    </source>
</evidence>
<dbReference type="Pfam" id="PF01433">
    <property type="entry name" value="Peptidase_M1"/>
    <property type="match status" value="1"/>
</dbReference>
<name>A0ABR6BT27_9PSEU</name>
<evidence type="ECO:0000313" key="17">
    <source>
        <dbReference type="Proteomes" id="UP000517916"/>
    </source>
</evidence>
<dbReference type="InterPro" id="IPR001930">
    <property type="entry name" value="Peptidase_M1"/>
</dbReference>
<keyword evidence="11" id="KW-0482">Metalloprotease</keyword>
<keyword evidence="6 16" id="KW-0031">Aminopeptidase</keyword>
<dbReference type="CDD" id="cd09603">
    <property type="entry name" value="M1_APN_like"/>
    <property type="match status" value="1"/>
</dbReference>
<evidence type="ECO:0000256" key="1">
    <source>
        <dbReference type="ARBA" id="ARBA00000098"/>
    </source>
</evidence>